<gene>
    <name evidence="1" type="ORF">JMA39_14800</name>
</gene>
<sequence length="315" mass="37027">MNIDVSDDIILDEHKLYEVYVQLNAFRNKHRLNYKTFSKIMISQHVSSRNKANFKALFEITSNLIKFKKNIKVVSTKSSEDEVLLDDLNDVLSCRAVIIIENEHQDLDFIFTCIDAAEYGPNLNKYYNKMWQARGAGGCGDIPKLISKCFDEQVCISRLLVVNDSDKYNNDYDIPVAQQNIINRAVEKKSAHVMLRKREIENYIPIRVLENMFDPKYPKIEYFKSWNKEQRDYFDMKKGFQKNCRYDDAKYSNIYHGIPNTHLDAFFKSGFGEEIAKIAFNQEKRKLYTKQNLDIEDPEIYPEFCDIKDKLLAIL</sequence>
<dbReference type="Proteomes" id="UP000604898">
    <property type="component" value="Unassembled WGS sequence"/>
</dbReference>
<name>A0ABS1T2L9_9GAMM</name>
<protein>
    <submittedName>
        <fullName evidence="1">Uncharacterized protein</fullName>
    </submittedName>
</protein>
<dbReference type="EMBL" id="JAESVD010000008">
    <property type="protein sequence ID" value="MBL4914374.1"/>
    <property type="molecule type" value="Genomic_DNA"/>
</dbReference>
<organism evidence="1 2">
    <name type="scientific">Shewanella schlegeliana</name>
    <dbReference type="NCBI Taxonomy" id="190308"/>
    <lineage>
        <taxon>Bacteria</taxon>
        <taxon>Pseudomonadati</taxon>
        <taxon>Pseudomonadota</taxon>
        <taxon>Gammaproteobacteria</taxon>
        <taxon>Alteromonadales</taxon>
        <taxon>Shewanellaceae</taxon>
        <taxon>Shewanella</taxon>
    </lineage>
</organism>
<evidence type="ECO:0000313" key="1">
    <source>
        <dbReference type="EMBL" id="MBL4914374.1"/>
    </source>
</evidence>
<accession>A0ABS1T2L9</accession>
<reference evidence="1 2" key="1">
    <citation type="submission" date="2021-01" db="EMBL/GenBank/DDBJ databases">
        <title>Genome sequence of Shewanella schlegeliana JCM 11561.</title>
        <authorList>
            <person name="Zhang H."/>
            <person name="Li C."/>
        </authorList>
    </citation>
    <scope>NUCLEOTIDE SEQUENCE [LARGE SCALE GENOMIC DNA]</scope>
    <source>
        <strain evidence="1 2">JCM 11561</strain>
    </source>
</reference>
<keyword evidence="2" id="KW-1185">Reference proteome</keyword>
<proteinExistence type="predicted"/>
<dbReference type="RefSeq" id="WP_202722624.1">
    <property type="nucleotide sequence ID" value="NZ_BPEX01000015.1"/>
</dbReference>
<comment type="caution">
    <text evidence="1">The sequence shown here is derived from an EMBL/GenBank/DDBJ whole genome shotgun (WGS) entry which is preliminary data.</text>
</comment>
<evidence type="ECO:0000313" key="2">
    <source>
        <dbReference type="Proteomes" id="UP000604898"/>
    </source>
</evidence>